<sequence length="354" mass="39746">MKTKRWRWRRFWLYLLTPVAAVVLIVTAWTWWAEENPQKERELRVQLHEELQQRFPEHMTLPESRRGFVPRTGERDPDRPPDVILIHGLDEPGDIWDDLVPVLDAAGVNAWEFRYPNDQAVDRSTDLLADYWPELPADHDVILIGHSMGGLVIRDFVSRWRHPADDDPAVDGARVKGTVLVGTPNHGSEWARLRVWLGLREFFASIPDDDFSLFTSLQEGTGAAKIDLRPGSDFLTNLNARPWPEEVPVRIIGGILGGPDRDVIDGISSIATELDAEEWPRDFESWWFGLGEELGDGVVPVDSLSLAGAPPPAMVSASHRGMLSRTLVSDEEPPAIPIIMDLLAEWQVAEDAGG</sequence>
<keyword evidence="4" id="KW-1185">Reference proteome</keyword>
<keyword evidence="1" id="KW-0472">Membrane</keyword>
<feature type="transmembrane region" description="Helical" evidence="1">
    <location>
        <begin position="12"/>
        <end position="32"/>
    </location>
</feature>
<dbReference type="EMBL" id="FOEG01000001">
    <property type="protein sequence ID" value="SEO47866.1"/>
    <property type="molecule type" value="Genomic_DNA"/>
</dbReference>
<protein>
    <submittedName>
        <fullName evidence="3">Alpha/beta hydrolase family protein</fullName>
    </submittedName>
</protein>
<dbReference type="OrthoDB" id="869379at2"/>
<dbReference type="Proteomes" id="UP000199657">
    <property type="component" value="Unassembled WGS sequence"/>
</dbReference>
<accession>A0A1H8Q1B6</accession>
<evidence type="ECO:0000313" key="4">
    <source>
        <dbReference type="Proteomes" id="UP000199657"/>
    </source>
</evidence>
<proteinExistence type="predicted"/>
<dbReference type="AlphaFoldDB" id="A0A1H8Q1B6"/>
<dbReference type="STRING" id="406100.SAMN04488052_101281"/>
<dbReference type="GO" id="GO:0016787">
    <property type="term" value="F:hydrolase activity"/>
    <property type="evidence" value="ECO:0007669"/>
    <property type="project" value="UniProtKB-KW"/>
</dbReference>
<dbReference type="PANTHER" id="PTHR37946:SF1">
    <property type="entry name" value="SLL1969 PROTEIN"/>
    <property type="match status" value="1"/>
</dbReference>
<reference evidence="3 4" key="1">
    <citation type="submission" date="2016-10" db="EMBL/GenBank/DDBJ databases">
        <authorList>
            <person name="de Groot N.N."/>
        </authorList>
    </citation>
    <scope>NUCLEOTIDE SEQUENCE [LARGE SCALE GENOMIC DNA]</scope>
    <source>
        <strain evidence="3 4">CGMCC 1.6291</strain>
    </source>
</reference>
<name>A0A1H8Q1B6_9GAMM</name>
<keyword evidence="1" id="KW-1133">Transmembrane helix</keyword>
<dbReference type="InterPro" id="IPR029058">
    <property type="entry name" value="AB_hydrolase_fold"/>
</dbReference>
<dbReference type="Pfam" id="PF12697">
    <property type="entry name" value="Abhydrolase_6"/>
    <property type="match status" value="1"/>
</dbReference>
<gene>
    <name evidence="3" type="ORF">SAMN04488052_101281</name>
</gene>
<evidence type="ECO:0000256" key="1">
    <source>
        <dbReference type="SAM" id="Phobius"/>
    </source>
</evidence>
<organism evidence="3 4">
    <name type="scientific">Aquisalimonas asiatica</name>
    <dbReference type="NCBI Taxonomy" id="406100"/>
    <lineage>
        <taxon>Bacteria</taxon>
        <taxon>Pseudomonadati</taxon>
        <taxon>Pseudomonadota</taxon>
        <taxon>Gammaproteobacteria</taxon>
        <taxon>Chromatiales</taxon>
        <taxon>Ectothiorhodospiraceae</taxon>
        <taxon>Aquisalimonas</taxon>
    </lineage>
</organism>
<evidence type="ECO:0000259" key="2">
    <source>
        <dbReference type="Pfam" id="PF12697"/>
    </source>
</evidence>
<dbReference type="InterPro" id="IPR000073">
    <property type="entry name" value="AB_hydrolase_1"/>
</dbReference>
<dbReference type="PANTHER" id="PTHR37946">
    <property type="entry name" value="SLL1969 PROTEIN"/>
    <property type="match status" value="1"/>
</dbReference>
<dbReference type="RefSeq" id="WP_091639288.1">
    <property type="nucleotide sequence ID" value="NZ_FOEG01000001.1"/>
</dbReference>
<keyword evidence="1" id="KW-0812">Transmembrane</keyword>
<dbReference type="Gene3D" id="3.40.50.1820">
    <property type="entry name" value="alpha/beta hydrolase"/>
    <property type="match status" value="1"/>
</dbReference>
<keyword evidence="3" id="KW-0378">Hydrolase</keyword>
<evidence type="ECO:0000313" key="3">
    <source>
        <dbReference type="EMBL" id="SEO47866.1"/>
    </source>
</evidence>
<dbReference type="SUPFAM" id="SSF53474">
    <property type="entry name" value="alpha/beta-Hydrolases"/>
    <property type="match status" value="1"/>
</dbReference>
<feature type="domain" description="AB hydrolase-1" evidence="2">
    <location>
        <begin position="83"/>
        <end position="266"/>
    </location>
</feature>